<dbReference type="PANTHER" id="PTHR23033:SF14">
    <property type="entry name" value="GLYCOPROTEIN-N-ACETYLGALACTOSAMINE 3-BETA-GALACTOSYLTRANSFERASE 1-RELATED"/>
    <property type="match status" value="1"/>
</dbReference>
<comment type="pathway">
    <text evidence="2">Protein modification; protein glycosylation.</text>
</comment>
<keyword evidence="8" id="KW-0547">Nucleotide-binding</keyword>
<evidence type="ECO:0000259" key="12">
    <source>
        <dbReference type="Pfam" id="PF02434"/>
    </source>
</evidence>
<proteinExistence type="inferred from homology"/>
<keyword evidence="7" id="KW-0812">Transmembrane</keyword>
<keyword evidence="10" id="KW-1133">Transmembrane helix</keyword>
<dbReference type="Proteomes" id="UP001652625">
    <property type="component" value="Chromosome 15"/>
</dbReference>
<evidence type="ECO:0000256" key="11">
    <source>
        <dbReference type="ARBA" id="ARBA00023136"/>
    </source>
</evidence>
<dbReference type="PANTHER" id="PTHR23033">
    <property type="entry name" value="BETA1,3-GALACTOSYLTRANSFERASE"/>
    <property type="match status" value="1"/>
</dbReference>
<dbReference type="InterPro" id="IPR003378">
    <property type="entry name" value="Fringe-like_glycosylTrfase"/>
</dbReference>
<keyword evidence="9" id="KW-0735">Signal-anchor</keyword>
<evidence type="ECO:0000256" key="4">
    <source>
        <dbReference type="ARBA" id="ARBA00012557"/>
    </source>
</evidence>
<reference evidence="14" key="1">
    <citation type="submission" date="2025-08" db="UniProtKB">
        <authorList>
            <consortium name="RefSeq"/>
        </authorList>
    </citation>
    <scope>IDENTIFICATION</scope>
</reference>
<gene>
    <name evidence="14" type="primary">LOC136071966</name>
</gene>
<keyword evidence="13" id="KW-1185">Reference proteome</keyword>
<dbReference type="Gene3D" id="3.90.550.50">
    <property type="match status" value="1"/>
</dbReference>
<protein>
    <recommendedName>
        <fullName evidence="4">N-acetylgalactosaminide beta-1,3-galactosyltransferase</fullName>
        <ecNumber evidence="4">2.4.1.122</ecNumber>
    </recommendedName>
</protein>
<dbReference type="EC" id="2.4.1.122" evidence="4"/>
<evidence type="ECO:0000256" key="9">
    <source>
        <dbReference type="ARBA" id="ARBA00022968"/>
    </source>
</evidence>
<evidence type="ECO:0000256" key="3">
    <source>
        <dbReference type="ARBA" id="ARBA00006462"/>
    </source>
</evidence>
<keyword evidence="11" id="KW-0472">Membrane</keyword>
<evidence type="ECO:0000256" key="6">
    <source>
        <dbReference type="ARBA" id="ARBA00022679"/>
    </source>
</evidence>
<evidence type="ECO:0000313" key="13">
    <source>
        <dbReference type="Proteomes" id="UP001652625"/>
    </source>
</evidence>
<evidence type="ECO:0000256" key="5">
    <source>
        <dbReference type="ARBA" id="ARBA00022676"/>
    </source>
</evidence>
<evidence type="ECO:0000256" key="10">
    <source>
        <dbReference type="ARBA" id="ARBA00022989"/>
    </source>
</evidence>
<evidence type="ECO:0000256" key="2">
    <source>
        <dbReference type="ARBA" id="ARBA00004922"/>
    </source>
</evidence>
<evidence type="ECO:0000313" key="14">
    <source>
        <dbReference type="RefSeq" id="XP_065674701.1"/>
    </source>
</evidence>
<comment type="subcellular location">
    <subcellularLocation>
        <location evidence="1">Membrane</location>
        <topology evidence="1">Single-pass type II membrane protein</topology>
    </subcellularLocation>
</comment>
<dbReference type="InterPro" id="IPR026050">
    <property type="entry name" value="C1GALT1/C1GALT1_chp1"/>
</dbReference>
<dbReference type="RefSeq" id="XP_065674701.1">
    <property type="nucleotide sequence ID" value="XM_065818629.1"/>
</dbReference>
<keyword evidence="5" id="KW-0328">Glycosyltransferase</keyword>
<feature type="domain" description="Fringe-like glycosyltransferase" evidence="12">
    <location>
        <begin position="148"/>
        <end position="240"/>
    </location>
</feature>
<evidence type="ECO:0000256" key="7">
    <source>
        <dbReference type="ARBA" id="ARBA00022692"/>
    </source>
</evidence>
<name>A0ABM4DJK5_HYDVU</name>
<comment type="similarity">
    <text evidence="3">Belongs to the glycosyltransferase 31 family. Beta3-Gal-T subfamily.</text>
</comment>
<dbReference type="Pfam" id="PF02434">
    <property type="entry name" value="Fringe"/>
    <property type="match status" value="1"/>
</dbReference>
<evidence type="ECO:0000256" key="1">
    <source>
        <dbReference type="ARBA" id="ARBA00004606"/>
    </source>
</evidence>
<sequence length="332" mass="38668">MRCYFSTVNKAKVFLLGFLVGLIITILLNSWLAEQKDYYPSPTTNDCYKTLTSPAIFNNLNDLYSKKEESVALELARKVRILCWVMTHPVTLYKNAKAARDTWGKRCNIILFMSSVQDDCFPAVGLGVAEGRENLWLKTRAAWKYIFENHFNDAEWFIKVDDDAFVVLENLRLFLNPHRTTDPHYFGRHFQTFKGYNSGGAGYVFSKETLRRFVRVMKDPFLCKEVSDFEDKEIGVCLSAVGIYPEETRDIKGRETFHPFHPLVHVMPGLIKSNNWLYQYSKWEVRIGPECCSDNSIAFHYIRPNDMYFLNFVLYQVHPFGISHSNVLNYHV</sequence>
<organism evidence="13 14">
    <name type="scientific">Hydra vulgaris</name>
    <name type="common">Hydra</name>
    <name type="synonym">Hydra attenuata</name>
    <dbReference type="NCBI Taxonomy" id="6087"/>
    <lineage>
        <taxon>Eukaryota</taxon>
        <taxon>Metazoa</taxon>
        <taxon>Cnidaria</taxon>
        <taxon>Hydrozoa</taxon>
        <taxon>Hydroidolina</taxon>
        <taxon>Anthoathecata</taxon>
        <taxon>Aplanulata</taxon>
        <taxon>Hydridae</taxon>
        <taxon>Hydra</taxon>
    </lineage>
</organism>
<dbReference type="GeneID" id="136071966"/>
<evidence type="ECO:0000256" key="8">
    <source>
        <dbReference type="ARBA" id="ARBA00022741"/>
    </source>
</evidence>
<keyword evidence="6" id="KW-0808">Transferase</keyword>
<accession>A0ABM4DJK5</accession>